<dbReference type="Gene3D" id="1.25.40.420">
    <property type="match status" value="1"/>
</dbReference>
<evidence type="ECO:0000259" key="1">
    <source>
        <dbReference type="PROSITE" id="PS50097"/>
    </source>
</evidence>
<dbReference type="Gene3D" id="3.30.710.10">
    <property type="entry name" value="Potassium Channel Kv1.1, Chain A"/>
    <property type="match status" value="1"/>
</dbReference>
<dbReference type="EMBL" id="CAXKWB010029800">
    <property type="protein sequence ID" value="CAL4136464.1"/>
    <property type="molecule type" value="Genomic_DNA"/>
</dbReference>
<sequence length="431" mass="48600">MYQEEINFELDPLKSRMAEMKQASLEPSNAIQCLAQLLMSKEMSDITIIIPGHDENFKVHRLVLSMWSVVFKAMLFGPMAEGDTITLAEDPPEAFSWLLTYMYTGETKLPSVELALQVYLLSNKYLLTHLTTVCSKYLLIKVNAVNVPEILNVSTLLGDEALVSKCTQALEGDPDSFFSSPTIGLLSSESLKQLLKKDLPVSSESVIYEGVMAWSRTQLESKEREISTALLRQEAEKWFSQIRFLAMSQDEFVKYVLPNTILTVTEISAIQLNIAGVPDVSLPPIFSKIKEKRNRFVKSKLDKCRIRYAACILDYDNTTIISNPVILDQVQTVNIIYLSKLKYKSDVGFNGSTLTITDSSGRELRAVHFDGRASEFYVPIQMKPEEKYTFTLSGGGSKKGYEDIHEIEDNGLISGKTMNNFITGCDLYYWK</sequence>
<dbReference type="Proteomes" id="UP001497623">
    <property type="component" value="Unassembled WGS sequence"/>
</dbReference>
<dbReference type="InterPro" id="IPR011333">
    <property type="entry name" value="SKP1/BTB/POZ_sf"/>
</dbReference>
<dbReference type="Pfam" id="PF00651">
    <property type="entry name" value="BTB"/>
    <property type="match status" value="1"/>
</dbReference>
<dbReference type="InterPro" id="IPR000210">
    <property type="entry name" value="BTB/POZ_dom"/>
</dbReference>
<dbReference type="Pfam" id="PF07707">
    <property type="entry name" value="BACK"/>
    <property type="match status" value="1"/>
</dbReference>
<accession>A0AAV2RRM6</accession>
<dbReference type="InterPro" id="IPR011705">
    <property type="entry name" value="BACK"/>
</dbReference>
<comment type="caution">
    <text evidence="2">The sequence shown here is derived from an EMBL/GenBank/DDBJ whole genome shotgun (WGS) entry which is preliminary data.</text>
</comment>
<dbReference type="SUPFAM" id="SSF54695">
    <property type="entry name" value="POZ domain"/>
    <property type="match status" value="1"/>
</dbReference>
<evidence type="ECO:0000313" key="2">
    <source>
        <dbReference type="EMBL" id="CAL4136464.1"/>
    </source>
</evidence>
<dbReference type="PANTHER" id="PTHR45774:SF3">
    <property type="entry name" value="BTB (POZ) DOMAIN-CONTAINING 2B-RELATED"/>
    <property type="match status" value="1"/>
</dbReference>
<gene>
    <name evidence="2" type="ORF">MNOR_LOCUS27807</name>
</gene>
<dbReference type="SMART" id="SM00225">
    <property type="entry name" value="BTB"/>
    <property type="match status" value="1"/>
</dbReference>
<dbReference type="PANTHER" id="PTHR45774">
    <property type="entry name" value="BTB/POZ DOMAIN-CONTAINING"/>
    <property type="match status" value="1"/>
</dbReference>
<dbReference type="PROSITE" id="PS50097">
    <property type="entry name" value="BTB"/>
    <property type="match status" value="1"/>
</dbReference>
<reference evidence="2 3" key="1">
    <citation type="submission" date="2024-05" db="EMBL/GenBank/DDBJ databases">
        <authorList>
            <person name="Wallberg A."/>
        </authorList>
    </citation>
    <scope>NUCLEOTIDE SEQUENCE [LARGE SCALE GENOMIC DNA]</scope>
</reference>
<dbReference type="AlphaFoldDB" id="A0AAV2RRM6"/>
<keyword evidence="3" id="KW-1185">Reference proteome</keyword>
<protein>
    <recommendedName>
        <fullName evidence="1">BTB domain-containing protein</fullName>
    </recommendedName>
</protein>
<feature type="domain" description="BTB" evidence="1">
    <location>
        <begin position="44"/>
        <end position="111"/>
    </location>
</feature>
<name>A0AAV2RRM6_MEGNR</name>
<evidence type="ECO:0000313" key="3">
    <source>
        <dbReference type="Proteomes" id="UP001497623"/>
    </source>
</evidence>
<proteinExistence type="predicted"/>
<organism evidence="2 3">
    <name type="scientific">Meganyctiphanes norvegica</name>
    <name type="common">Northern krill</name>
    <name type="synonym">Thysanopoda norvegica</name>
    <dbReference type="NCBI Taxonomy" id="48144"/>
    <lineage>
        <taxon>Eukaryota</taxon>
        <taxon>Metazoa</taxon>
        <taxon>Ecdysozoa</taxon>
        <taxon>Arthropoda</taxon>
        <taxon>Crustacea</taxon>
        <taxon>Multicrustacea</taxon>
        <taxon>Malacostraca</taxon>
        <taxon>Eumalacostraca</taxon>
        <taxon>Eucarida</taxon>
        <taxon>Euphausiacea</taxon>
        <taxon>Euphausiidae</taxon>
        <taxon>Meganyctiphanes</taxon>
    </lineage>
</organism>